<evidence type="ECO:0000256" key="1">
    <source>
        <dbReference type="SAM" id="Phobius"/>
    </source>
</evidence>
<evidence type="ECO:0000313" key="2">
    <source>
        <dbReference type="EMBL" id="MBD1422591.1"/>
    </source>
</evidence>
<accession>A0ABR7XTU5</accession>
<dbReference type="Proteomes" id="UP000651112">
    <property type="component" value="Unassembled WGS sequence"/>
</dbReference>
<evidence type="ECO:0008006" key="4">
    <source>
        <dbReference type="Google" id="ProtNLM"/>
    </source>
</evidence>
<keyword evidence="1" id="KW-1133">Transmembrane helix</keyword>
<comment type="caution">
    <text evidence="2">The sequence shown here is derived from an EMBL/GenBank/DDBJ whole genome shotgun (WGS) entry which is preliminary data.</text>
</comment>
<keyword evidence="3" id="KW-1185">Reference proteome</keyword>
<keyword evidence="1" id="KW-0472">Membrane</keyword>
<keyword evidence="1" id="KW-0812">Transmembrane</keyword>
<protein>
    <recommendedName>
        <fullName evidence="4">SMODS-associating 2TM beta-strand rich effector domain-containing protein</fullName>
    </recommendedName>
</protein>
<dbReference type="EMBL" id="JACNYL010000003">
    <property type="protein sequence ID" value="MBD1422591.1"/>
    <property type="molecule type" value="Genomic_DNA"/>
</dbReference>
<feature type="transmembrane region" description="Helical" evidence="1">
    <location>
        <begin position="12"/>
        <end position="30"/>
    </location>
</feature>
<evidence type="ECO:0000313" key="3">
    <source>
        <dbReference type="Proteomes" id="UP000651112"/>
    </source>
</evidence>
<dbReference type="RefSeq" id="WP_190314304.1">
    <property type="nucleotide sequence ID" value="NZ_JACNYL010000003.1"/>
</dbReference>
<feature type="transmembrane region" description="Helical" evidence="1">
    <location>
        <begin position="50"/>
        <end position="70"/>
    </location>
</feature>
<name>A0ABR7XTU5_9SPHI</name>
<reference evidence="2 3" key="1">
    <citation type="submission" date="2020-08" db="EMBL/GenBank/DDBJ databases">
        <title>Sphingobacterium sp. DN00404 isolated from aquaculture water.</title>
        <authorList>
            <person name="Zhang M."/>
        </authorList>
    </citation>
    <scope>NUCLEOTIDE SEQUENCE [LARGE SCALE GENOMIC DNA]</scope>
    <source>
        <strain evidence="2 3">KCTC 42746</strain>
    </source>
</reference>
<organism evidence="2 3">
    <name type="scientific">Sphingobacterium chuzhouense</name>
    <dbReference type="NCBI Taxonomy" id="1742264"/>
    <lineage>
        <taxon>Bacteria</taxon>
        <taxon>Pseudomonadati</taxon>
        <taxon>Bacteroidota</taxon>
        <taxon>Sphingobacteriia</taxon>
        <taxon>Sphingobacteriales</taxon>
        <taxon>Sphingobacteriaceae</taxon>
        <taxon>Sphingobacterium</taxon>
    </lineage>
</organism>
<proteinExistence type="predicted"/>
<gene>
    <name evidence="2" type="ORF">H8B21_13520</name>
</gene>
<sequence length="229" mass="26808">MKKKRINLREIVTLSIGAAMFIIGLSALIYVCNDTIPNNLKLPAEVWGTISDWMIIFVTIVTAVLLLLTLESQRKVQDDQRLMFQLEQKKHRNSLKPSFEFSVEYNNMWGDLEDGAPYYEYLLNVKSDLPTIFSIEVIESSDFRLSAVSNKRWTHIRPRTSEISLRTETDLYTATQLLCGIILRYQDREYNNYEMKIFLEISEKQNKPHELQVKEEFISDRFIDTATHT</sequence>